<dbReference type="RefSeq" id="WP_117947022.1">
    <property type="nucleotide sequence ID" value="NZ_JAJEQW010000003.1"/>
</dbReference>
<reference evidence="3 5" key="1">
    <citation type="journal article" date="2021" name="ISME Commun">
        <title>Automated analysis of genomic sequences facilitates high-throughput and comprehensive description of bacteria.</title>
        <authorList>
            <person name="Hitch T.C.A."/>
        </authorList>
    </citation>
    <scope>NUCLEOTIDE SEQUENCE [LARGE SCALE GENOMIC DNA]</scope>
    <source>
        <strain evidence="3 5">Sanger_19</strain>
    </source>
</reference>
<feature type="transmembrane region" description="Helical" evidence="1">
    <location>
        <begin position="121"/>
        <end position="143"/>
    </location>
</feature>
<proteinExistence type="predicted"/>
<protein>
    <submittedName>
        <fullName evidence="2">Sigma-E processing peptidase SpoIIGA</fullName>
    </submittedName>
</protein>
<dbReference type="GO" id="GO:0030436">
    <property type="term" value="P:asexual sporulation"/>
    <property type="evidence" value="ECO:0007669"/>
    <property type="project" value="InterPro"/>
</dbReference>
<dbReference type="InterPro" id="IPR005081">
    <property type="entry name" value="SpoIIGA"/>
</dbReference>
<organism evidence="2 4">
    <name type="scientific">Roseburia amylophila</name>
    <dbReference type="NCBI Taxonomy" id="2981794"/>
    <lineage>
        <taxon>Bacteria</taxon>
        <taxon>Bacillati</taxon>
        <taxon>Bacillota</taxon>
        <taxon>Clostridia</taxon>
        <taxon>Lachnospirales</taxon>
        <taxon>Lachnospiraceae</taxon>
        <taxon>Roseburia</taxon>
    </lineage>
</organism>
<evidence type="ECO:0000313" key="5">
    <source>
        <dbReference type="Proteomes" id="UP001209666"/>
    </source>
</evidence>
<evidence type="ECO:0000313" key="4">
    <source>
        <dbReference type="Proteomes" id="UP001198893"/>
    </source>
</evidence>
<keyword evidence="1" id="KW-0472">Membrane</keyword>
<keyword evidence="1" id="KW-0812">Transmembrane</keyword>
<dbReference type="GO" id="GO:0004190">
    <property type="term" value="F:aspartic-type endopeptidase activity"/>
    <property type="evidence" value="ECO:0007669"/>
    <property type="project" value="InterPro"/>
</dbReference>
<dbReference type="EMBL" id="JAOQKI010000020">
    <property type="protein sequence ID" value="MCU6717895.1"/>
    <property type="molecule type" value="Genomic_DNA"/>
</dbReference>
<comment type="caution">
    <text evidence="2">The sequence shown here is derived from an EMBL/GenBank/DDBJ whole genome shotgun (WGS) entry which is preliminary data.</text>
</comment>
<feature type="transmembrane region" description="Helical" evidence="1">
    <location>
        <begin position="94"/>
        <end position="115"/>
    </location>
</feature>
<evidence type="ECO:0000313" key="3">
    <source>
        <dbReference type="EMBL" id="MCU6717895.1"/>
    </source>
</evidence>
<gene>
    <name evidence="2" type="ORF">LKD47_04855</name>
    <name evidence="3" type="ORF">OCV43_11530</name>
</gene>
<dbReference type="GO" id="GO:0006508">
    <property type="term" value="P:proteolysis"/>
    <property type="evidence" value="ECO:0007669"/>
    <property type="project" value="InterPro"/>
</dbReference>
<feature type="transmembrane region" description="Helical" evidence="1">
    <location>
        <begin position="12"/>
        <end position="31"/>
    </location>
</feature>
<keyword evidence="1" id="KW-1133">Transmembrane helix</keyword>
<dbReference type="Proteomes" id="UP001198893">
    <property type="component" value="Unassembled WGS sequence"/>
</dbReference>
<evidence type="ECO:0000256" key="1">
    <source>
        <dbReference type="SAM" id="Phobius"/>
    </source>
</evidence>
<evidence type="ECO:0000313" key="2">
    <source>
        <dbReference type="EMBL" id="MCC2241638.1"/>
    </source>
</evidence>
<name>A0AAW4WA33_9FIRM</name>
<accession>A0AAW4WA33</accession>
<dbReference type="Pfam" id="PF03419">
    <property type="entry name" value="Peptidase_U4"/>
    <property type="match status" value="1"/>
</dbReference>
<dbReference type="Proteomes" id="UP001209666">
    <property type="component" value="Unassembled WGS sequence"/>
</dbReference>
<dbReference type="EMBL" id="JAJEQW010000003">
    <property type="protein sequence ID" value="MCC2241638.1"/>
    <property type="molecule type" value="Genomic_DNA"/>
</dbReference>
<feature type="transmembrane region" description="Helical" evidence="1">
    <location>
        <begin position="40"/>
        <end position="58"/>
    </location>
</feature>
<sequence>MACIYEIYLDVLFVNNFLMDVLNLFLTGIFLRNLIHKGRILLAALFGSGMGVICFLMLSSYRLYRLIMYVPVPLGMVMIAFFTRKHTTQRVAFLIKNWLGCFLFSILTGGCMQWLNKSLFYGRHFYLAMVLTAGIAVSASIIWRSRKERSRHLYQVRLCYHEHELLLEAYYDTGNLLIDPYVGKPVSIIDKELLMPIFREDEPVVRLLPFSSMGEKNGLVEALTVEELYIKEGKKERQILQAVIALGSPSLFQKKEYQMILNCHLL</sequence>
<dbReference type="AlphaFoldDB" id="A0AAW4WA33"/>
<feature type="transmembrane region" description="Helical" evidence="1">
    <location>
        <begin position="64"/>
        <end position="82"/>
    </location>
</feature>
<reference evidence="2" key="2">
    <citation type="submission" date="2021-10" db="EMBL/GenBank/DDBJ databases">
        <title>Anaerobic single-cell dispensing facilitates the cultivation of human gut bacteria.</title>
        <authorList>
            <person name="Afrizal A."/>
        </authorList>
    </citation>
    <scope>NUCLEOTIDE SEQUENCE</scope>
    <source>
        <strain evidence="2">CLA-AA-H204</strain>
    </source>
</reference>
<keyword evidence="5" id="KW-1185">Reference proteome</keyword>
<reference evidence="3" key="3">
    <citation type="submission" date="2022-09" db="EMBL/GenBank/DDBJ databases">
        <authorList>
            <person name="Hitch T.C.A."/>
        </authorList>
    </citation>
    <scope>NUCLEOTIDE SEQUENCE</scope>
    <source>
        <strain evidence="3">Sanger_19</strain>
    </source>
</reference>